<comment type="caution">
    <text evidence="12">The sequence shown here is derived from an EMBL/GenBank/DDBJ whole genome shotgun (WGS) entry which is preliminary data.</text>
</comment>
<evidence type="ECO:0000259" key="10">
    <source>
        <dbReference type="Pfam" id="PF01179"/>
    </source>
</evidence>
<dbReference type="Proteomes" id="UP000237631">
    <property type="component" value="Unassembled WGS sequence"/>
</dbReference>
<reference evidence="13" key="1">
    <citation type="journal article" date="2017" name="bioRxiv">
        <title>Conservation of a gene cluster reveals novel cercosporin biosynthetic mechanisms and extends production to the genus Colletotrichum.</title>
        <authorList>
            <person name="de Jonge R."/>
            <person name="Ebert M.K."/>
            <person name="Huitt-Roehl C.R."/>
            <person name="Pal P."/>
            <person name="Suttle J.C."/>
            <person name="Spanner R.E."/>
            <person name="Neubauer J.D."/>
            <person name="Jurick W.M.II."/>
            <person name="Stott K.A."/>
            <person name="Secor G.A."/>
            <person name="Thomma B.P.H.J."/>
            <person name="Van de Peer Y."/>
            <person name="Townsend C.A."/>
            <person name="Bolton M.D."/>
        </authorList>
    </citation>
    <scope>NUCLEOTIDE SEQUENCE [LARGE SCALE GENOMIC DNA]</scope>
    <source>
        <strain evidence="13">CBS538.71</strain>
    </source>
</reference>
<dbReference type="SUPFAM" id="SSF54416">
    <property type="entry name" value="Amine oxidase N-terminal region"/>
    <property type="match status" value="2"/>
</dbReference>
<dbReference type="InterPro" id="IPR016182">
    <property type="entry name" value="Cu_amine_oxidase_N-reg"/>
</dbReference>
<protein>
    <recommendedName>
        <fullName evidence="9">Amine oxidase</fullName>
        <ecNumber evidence="9">1.4.3.-</ecNumber>
    </recommendedName>
</protein>
<evidence type="ECO:0000259" key="11">
    <source>
        <dbReference type="Pfam" id="PF09248"/>
    </source>
</evidence>
<dbReference type="InterPro" id="IPR015798">
    <property type="entry name" value="Cu_amine_oxidase_C"/>
</dbReference>
<dbReference type="InterPro" id="IPR036460">
    <property type="entry name" value="Cu_amine_oxidase_C_sf"/>
</dbReference>
<dbReference type="GO" id="GO:0008131">
    <property type="term" value="F:primary methylamine oxidase activity"/>
    <property type="evidence" value="ECO:0007669"/>
    <property type="project" value="InterPro"/>
</dbReference>
<evidence type="ECO:0000313" key="13">
    <source>
        <dbReference type="Proteomes" id="UP000237631"/>
    </source>
</evidence>
<evidence type="ECO:0000256" key="3">
    <source>
        <dbReference type="ARBA" id="ARBA00022723"/>
    </source>
</evidence>
<evidence type="ECO:0000256" key="4">
    <source>
        <dbReference type="ARBA" id="ARBA00022772"/>
    </source>
</evidence>
<proteinExistence type="inferred from homology"/>
<evidence type="ECO:0000256" key="6">
    <source>
        <dbReference type="ARBA" id="ARBA00023008"/>
    </source>
</evidence>
<feature type="active site" description="Schiff-base intermediate with substrate; via topaquinone" evidence="7">
    <location>
        <position position="443"/>
    </location>
</feature>
<evidence type="ECO:0000256" key="2">
    <source>
        <dbReference type="ARBA" id="ARBA00007983"/>
    </source>
</evidence>
<dbReference type="Pfam" id="PF01179">
    <property type="entry name" value="Cu_amine_oxid"/>
    <property type="match status" value="1"/>
</dbReference>
<feature type="domain" description="DUF1965" evidence="11">
    <location>
        <begin position="212"/>
        <end position="277"/>
    </location>
</feature>
<dbReference type="PRINTS" id="PR00766">
    <property type="entry name" value="CUDAOXIDASE"/>
</dbReference>
<evidence type="ECO:0000256" key="1">
    <source>
        <dbReference type="ARBA" id="ARBA00001935"/>
    </source>
</evidence>
<dbReference type="GO" id="GO:0005507">
    <property type="term" value="F:copper ion binding"/>
    <property type="evidence" value="ECO:0007669"/>
    <property type="project" value="InterPro"/>
</dbReference>
<comment type="similarity">
    <text evidence="2 9">Belongs to the copper/topaquinone oxidase family.</text>
</comment>
<keyword evidence="5 9" id="KW-0560">Oxidoreductase</keyword>
<dbReference type="EMBL" id="PNEN01000551">
    <property type="protein sequence ID" value="PPJ54965.1"/>
    <property type="molecule type" value="Genomic_DNA"/>
</dbReference>
<comment type="PTM">
    <text evidence="8 9">Topaquinone (TPQ) is generated by copper-dependent autoxidation of a specific tyrosyl residue.</text>
</comment>
<name>A0A2S6C5G0_9PEZI</name>
<feature type="modified residue" description="2',4',5'-topaquinone" evidence="8">
    <location>
        <position position="443"/>
    </location>
</feature>
<feature type="domain" description="Copper amine oxidase catalytic" evidence="10">
    <location>
        <begin position="289"/>
        <end position="686"/>
    </location>
</feature>
<dbReference type="SUPFAM" id="SSF49998">
    <property type="entry name" value="Amine oxidase catalytic domain"/>
    <property type="match status" value="1"/>
</dbReference>
<evidence type="ECO:0000256" key="7">
    <source>
        <dbReference type="PIRSR" id="PIRSR600269-50"/>
    </source>
</evidence>
<sequence length="731" mass="81460">MKYFRHAFYWSALAQALSSTQGLAQNFWLALAQDEIESITSWLLDQIALNLTPIGPFAPVGNTTSRFHQLQHPNKSELIDVLDYGRPAPSRYARAVLRYEARVEPYAVEMLVGPLPISNKTTWTPSEYPLTRKTGARIWDLYALELDNLLQDIGRSVADITLTLLGGAATGQPNDTLVISSANPLGQTSDNRLVMWFNFKTISSTGFDSGPLLASGLSFQADLTDRDPNRWKVLAWVYNDIVYSNVDEVREACFAADFEVLGLNFDGNWTSTDRQGQVFPMEDLPPPISTSPSNPRYLLDREQSAVSWMDFSFYMGFSADTGLGLFDVRFRNTSILYELSLQDSLSHYAGNDPTQANFAALDSLSAMGTSSFALIAGYDCPPGATFLNTTTFMFGKVKHRPNSICIFEQAGDVPLQRHRASNYTTVTRNSYLKIRWCSTLGNYDFTFTYSFSMDGTIEVDVHASGYIIAAHSAHNEDYGYRIHDYLTGSMHDHVFNFKADFDVVGRANTVQLTKVASIVKAYSWSGGVQRSSMRLERSTVQSEDNSSLNWDSNDQTMLVVLNQDEKNDFGEYRGWGIHKGAGASHLTISDSPVVANAVHWAKHDIYITAQRDFEPRSAHALNAFDVYNPPVEFEKVFDGEPLEQTDLVVWFNLGMHHIPTTSDLPNTLPTVGHSSIKFLPHNLFSAGQTRQTINKIRVNYAADRVSGIETFGQPEPRLVPAACQEGENAAV</sequence>
<comment type="cofactor">
    <cofactor evidence="9">
        <name>Cu cation</name>
        <dbReference type="ChEBI" id="CHEBI:23378"/>
    </cofactor>
    <text evidence="9">Contains 1 topaquinone per subunit.</text>
</comment>
<keyword evidence="6 9" id="KW-0186">Copper</keyword>
<keyword evidence="13" id="KW-1185">Reference proteome</keyword>
<dbReference type="GO" id="GO:0009308">
    <property type="term" value="P:amine metabolic process"/>
    <property type="evidence" value="ECO:0007669"/>
    <property type="project" value="UniProtKB-UniRule"/>
</dbReference>
<keyword evidence="3 9" id="KW-0479">Metal-binding</keyword>
<keyword evidence="4 7" id="KW-0801">TPQ</keyword>
<feature type="active site" description="Proton acceptor" evidence="7">
    <location>
        <position position="362"/>
    </location>
</feature>
<accession>A0A2S6C5G0</accession>
<evidence type="ECO:0000313" key="12">
    <source>
        <dbReference type="EMBL" id="PPJ54965.1"/>
    </source>
</evidence>
<dbReference type="Gene3D" id="2.70.98.20">
    <property type="entry name" value="Copper amine oxidase, catalytic domain"/>
    <property type="match status" value="1"/>
</dbReference>
<dbReference type="InterPro" id="IPR015328">
    <property type="entry name" value="DUF1965"/>
</dbReference>
<dbReference type="EC" id="1.4.3.-" evidence="9"/>
<comment type="cofactor">
    <cofactor evidence="1">
        <name>Cu cation</name>
        <dbReference type="ChEBI" id="CHEBI:23378"/>
    </cofactor>
</comment>
<dbReference type="STRING" id="357750.A0A2S6C5G0"/>
<dbReference type="PANTHER" id="PTHR10638:SF20">
    <property type="entry name" value="AMINE OXIDASE"/>
    <property type="match status" value="1"/>
</dbReference>
<gene>
    <name evidence="12" type="ORF">CBER1_08982</name>
</gene>
<dbReference type="Gene3D" id="3.10.450.40">
    <property type="match status" value="2"/>
</dbReference>
<evidence type="ECO:0000256" key="9">
    <source>
        <dbReference type="RuleBase" id="RU000672"/>
    </source>
</evidence>
<dbReference type="Pfam" id="PF09248">
    <property type="entry name" value="DUF1965"/>
    <property type="match status" value="1"/>
</dbReference>
<evidence type="ECO:0000256" key="8">
    <source>
        <dbReference type="PIRSR" id="PIRSR600269-51"/>
    </source>
</evidence>
<dbReference type="AlphaFoldDB" id="A0A2S6C5G0"/>
<evidence type="ECO:0000256" key="5">
    <source>
        <dbReference type="ARBA" id="ARBA00023002"/>
    </source>
</evidence>
<organism evidence="12 13">
    <name type="scientific">Cercospora berteroae</name>
    <dbReference type="NCBI Taxonomy" id="357750"/>
    <lineage>
        <taxon>Eukaryota</taxon>
        <taxon>Fungi</taxon>
        <taxon>Dikarya</taxon>
        <taxon>Ascomycota</taxon>
        <taxon>Pezizomycotina</taxon>
        <taxon>Dothideomycetes</taxon>
        <taxon>Dothideomycetidae</taxon>
        <taxon>Mycosphaerellales</taxon>
        <taxon>Mycosphaerellaceae</taxon>
        <taxon>Cercospora</taxon>
    </lineage>
</organism>
<dbReference type="GO" id="GO:0005886">
    <property type="term" value="C:plasma membrane"/>
    <property type="evidence" value="ECO:0007669"/>
    <property type="project" value="TreeGrafter"/>
</dbReference>
<dbReference type="GO" id="GO:0048038">
    <property type="term" value="F:quinone binding"/>
    <property type="evidence" value="ECO:0007669"/>
    <property type="project" value="InterPro"/>
</dbReference>
<dbReference type="InterPro" id="IPR000269">
    <property type="entry name" value="Cu_amine_oxidase"/>
</dbReference>
<dbReference type="PANTHER" id="PTHR10638">
    <property type="entry name" value="COPPER AMINE OXIDASE"/>
    <property type="match status" value="1"/>
</dbReference>
<dbReference type="OrthoDB" id="3341590at2759"/>